<dbReference type="SUPFAM" id="SSF51905">
    <property type="entry name" value="FAD/NAD(P)-binding domain"/>
    <property type="match status" value="1"/>
</dbReference>
<proteinExistence type="predicted"/>
<name>A0A7Z2W0X2_9BURK</name>
<dbReference type="Pfam" id="PF01593">
    <property type="entry name" value="Amino_oxidase"/>
    <property type="match status" value="2"/>
</dbReference>
<dbReference type="PANTHER" id="PTHR42923">
    <property type="entry name" value="PROTOPORPHYRINOGEN OXIDASE"/>
    <property type="match status" value="1"/>
</dbReference>
<organism evidence="3 4">
    <name type="scientific">Massilia forsythiae</name>
    <dbReference type="NCBI Taxonomy" id="2728020"/>
    <lineage>
        <taxon>Bacteria</taxon>
        <taxon>Pseudomonadati</taxon>
        <taxon>Pseudomonadota</taxon>
        <taxon>Betaproteobacteria</taxon>
        <taxon>Burkholderiales</taxon>
        <taxon>Oxalobacteraceae</taxon>
        <taxon>Telluria group</taxon>
        <taxon>Massilia</taxon>
    </lineage>
</organism>
<sequence>MSATSRTAASEVPARRVAVVGGGWAGCAAAVALADAGAAVTVYEAARTLGGRARALDAHGRRLDNGQHILLGAYADTLGLLRRVGIDARQALLRLPLQMRYPPAGARHAADPQQPWMDFVAPRLPAPLHMLAALLRAKGLERADKLALARFSTSARWMGWQLNDDCSVAELLERFDQTARLVRLMWRPLCLAALNTAPEHASAQVFLAVLRDSLGARRAASDMLLPRLLLDELFPQAARRHVEARGGRVLCGARVEALAQDGALWRVQACAMAAGAQPASAAPSGPLPAAGVAPGAQAGAAAPSAPSTAATYDAVVLATAPWQAAGLLRALPGAAALADRLDAFAYEPISTVYLQYEPALRLPLPFCALLDEPERGAWGQFVFDRGQLDPGQGGLLAVVISGASAAAGLPRAALAEAVARQLAHAFGVAALARPAWHQVISEKRATFACTPALDRPANATGIAGLVLAGDYTASDYPATLESAVRSGLQAARLAGQPSGRQPAQPAGASVAA</sequence>
<evidence type="ECO:0000313" key="4">
    <source>
        <dbReference type="Proteomes" id="UP000502415"/>
    </source>
</evidence>
<keyword evidence="4" id="KW-1185">Reference proteome</keyword>
<protein>
    <submittedName>
        <fullName evidence="3">FAD-dependent oxidoreductase</fullName>
    </submittedName>
</protein>
<dbReference type="InterPro" id="IPR036188">
    <property type="entry name" value="FAD/NAD-bd_sf"/>
</dbReference>
<feature type="domain" description="Amine oxidase" evidence="2">
    <location>
        <begin position="25"/>
        <end position="262"/>
    </location>
</feature>
<feature type="region of interest" description="Disordered" evidence="1">
    <location>
        <begin position="493"/>
        <end position="512"/>
    </location>
</feature>
<evidence type="ECO:0000256" key="1">
    <source>
        <dbReference type="SAM" id="MobiDB-lite"/>
    </source>
</evidence>
<dbReference type="EMBL" id="CP051685">
    <property type="protein sequence ID" value="QJE02405.1"/>
    <property type="molecule type" value="Genomic_DNA"/>
</dbReference>
<feature type="domain" description="Amine oxidase" evidence="2">
    <location>
        <begin position="310"/>
        <end position="492"/>
    </location>
</feature>
<dbReference type="InterPro" id="IPR017830">
    <property type="entry name" value="SQase_HpnE"/>
</dbReference>
<dbReference type="PANTHER" id="PTHR42923:SF47">
    <property type="entry name" value="BLR3003 PROTEIN"/>
    <property type="match status" value="1"/>
</dbReference>
<dbReference type="Proteomes" id="UP000502415">
    <property type="component" value="Chromosome"/>
</dbReference>
<reference evidence="3 4" key="1">
    <citation type="submission" date="2020-04" db="EMBL/GenBank/DDBJ databases">
        <title>Genome sequencing of novel species.</title>
        <authorList>
            <person name="Heo J."/>
            <person name="Kim S.-J."/>
            <person name="Kim J.-S."/>
            <person name="Hong S.-B."/>
            <person name="Kwon S.-W."/>
        </authorList>
    </citation>
    <scope>NUCLEOTIDE SEQUENCE [LARGE SCALE GENOMIC DNA]</scope>
    <source>
        <strain evidence="3 4">GN2-R2</strain>
    </source>
</reference>
<dbReference type="PROSITE" id="PS51257">
    <property type="entry name" value="PROKAR_LIPOPROTEIN"/>
    <property type="match status" value="1"/>
</dbReference>
<dbReference type="InterPro" id="IPR050464">
    <property type="entry name" value="Zeta_carotene_desat/Oxidored"/>
</dbReference>
<dbReference type="InterPro" id="IPR002937">
    <property type="entry name" value="Amino_oxidase"/>
</dbReference>
<evidence type="ECO:0000259" key="2">
    <source>
        <dbReference type="Pfam" id="PF01593"/>
    </source>
</evidence>
<evidence type="ECO:0000313" key="3">
    <source>
        <dbReference type="EMBL" id="QJE02405.1"/>
    </source>
</evidence>
<dbReference type="Gene3D" id="3.90.660.10">
    <property type="match status" value="1"/>
</dbReference>
<dbReference type="AlphaFoldDB" id="A0A7Z2W0X2"/>
<dbReference type="GO" id="GO:0016491">
    <property type="term" value="F:oxidoreductase activity"/>
    <property type="evidence" value="ECO:0007669"/>
    <property type="project" value="InterPro"/>
</dbReference>
<dbReference type="KEGG" id="mfy:HH212_22250"/>
<accession>A0A7Z2W0X2</accession>
<dbReference type="NCBIfam" id="TIGR03467">
    <property type="entry name" value="HpnE"/>
    <property type="match status" value="1"/>
</dbReference>
<gene>
    <name evidence="3" type="ORF">HH212_22250</name>
</gene>
<dbReference type="RefSeq" id="WP_170204492.1">
    <property type="nucleotide sequence ID" value="NZ_CP051685.1"/>
</dbReference>
<dbReference type="Gene3D" id="3.50.50.60">
    <property type="entry name" value="FAD/NAD(P)-binding domain"/>
    <property type="match status" value="2"/>
</dbReference>